<evidence type="ECO:0000313" key="1">
    <source>
        <dbReference type="EMBL" id="WPL18571.1"/>
    </source>
</evidence>
<sequence>MGDTSCLKTWAGFALPNRPGTPDGRRARGETLLLAEYYQRIRRHIDWQLDWDAPDDPAAFTILVTDRQGTRVVRQLSGRDAMACLRAAN</sequence>
<dbReference type="Proteomes" id="UP001432180">
    <property type="component" value="Chromosome"/>
</dbReference>
<evidence type="ECO:0000313" key="2">
    <source>
        <dbReference type="Proteomes" id="UP001432180"/>
    </source>
</evidence>
<proteinExistence type="predicted"/>
<name>A0ABZ0SEN4_9GAMM</name>
<accession>A0ABZ0SEN4</accession>
<dbReference type="EMBL" id="CP121472">
    <property type="protein sequence ID" value="WPL18571.1"/>
    <property type="molecule type" value="Genomic_DNA"/>
</dbReference>
<organism evidence="1 2">
    <name type="scientific">Thiorhodovibrio winogradskyi</name>
    <dbReference type="NCBI Taxonomy" id="77007"/>
    <lineage>
        <taxon>Bacteria</taxon>
        <taxon>Pseudomonadati</taxon>
        <taxon>Pseudomonadota</taxon>
        <taxon>Gammaproteobacteria</taxon>
        <taxon>Chromatiales</taxon>
        <taxon>Chromatiaceae</taxon>
        <taxon>Thiorhodovibrio</taxon>
    </lineage>
</organism>
<keyword evidence="2" id="KW-1185">Reference proteome</keyword>
<protein>
    <submittedName>
        <fullName evidence="1">Uncharacterized protein</fullName>
    </submittedName>
</protein>
<gene>
    <name evidence="1" type="ORF">Thiowin_03645</name>
</gene>
<reference evidence="1 2" key="1">
    <citation type="journal article" date="2023" name="Microorganisms">
        <title>Thiorhodovibrio frisius and Trv. litoralis spp. nov., Two Novel Members from a Clade of Fastidious Purple Sulfur Bacteria That Exhibit Unique Red-Shifted Light-Harvesting Capabilities.</title>
        <authorList>
            <person name="Methner A."/>
            <person name="Kuzyk S.B."/>
            <person name="Petersen J."/>
            <person name="Bauer S."/>
            <person name="Brinkmann H."/>
            <person name="Sichau K."/>
            <person name="Wanner G."/>
            <person name="Wolf J."/>
            <person name="Neumann-Schaal M."/>
            <person name="Henke P."/>
            <person name="Tank M."/>
            <person name="Sproer C."/>
            <person name="Bunk B."/>
            <person name="Overmann J."/>
        </authorList>
    </citation>
    <scope>NUCLEOTIDE SEQUENCE [LARGE SCALE GENOMIC DNA]</scope>
    <source>
        <strain evidence="1 2">DSM 6702</strain>
    </source>
</reference>